<dbReference type="Proteomes" id="UP000253664">
    <property type="component" value="Unassembled WGS sequence"/>
</dbReference>
<dbReference type="GO" id="GO:0015031">
    <property type="term" value="P:protein transport"/>
    <property type="evidence" value="ECO:0007669"/>
    <property type="project" value="UniProtKB-KW"/>
</dbReference>
<reference evidence="11 12" key="1">
    <citation type="journal article" date="2015" name="BMC Genomics">
        <title>Insights from the genome of Ophiocordyceps polyrhachis-furcata to pathogenicity and host specificity in insect fungi.</title>
        <authorList>
            <person name="Wichadakul D."/>
            <person name="Kobmoo N."/>
            <person name="Ingsriswang S."/>
            <person name="Tangphatsornruang S."/>
            <person name="Chantasingh D."/>
            <person name="Luangsa-ard J.J."/>
            <person name="Eurwilaichitr L."/>
        </authorList>
    </citation>
    <scope>NUCLEOTIDE SEQUENCE [LARGE SCALE GENOMIC DNA]</scope>
    <source>
        <strain evidence="11 12">BCC 54312</strain>
    </source>
</reference>
<feature type="transmembrane region" description="Helical" evidence="10">
    <location>
        <begin position="116"/>
        <end position="136"/>
    </location>
</feature>
<dbReference type="Pfam" id="PF03169">
    <property type="entry name" value="OPT"/>
    <property type="match status" value="1"/>
</dbReference>
<evidence type="ECO:0000256" key="6">
    <source>
        <dbReference type="ARBA" id="ARBA00022927"/>
    </source>
</evidence>
<feature type="transmembrane region" description="Helical" evidence="10">
    <location>
        <begin position="519"/>
        <end position="539"/>
    </location>
</feature>
<feature type="transmembrane region" description="Helical" evidence="10">
    <location>
        <begin position="440"/>
        <end position="461"/>
    </location>
</feature>
<feature type="transmembrane region" description="Helical" evidence="10">
    <location>
        <begin position="222"/>
        <end position="240"/>
    </location>
</feature>
<dbReference type="NCBIfam" id="TIGR00728">
    <property type="entry name" value="OPT_sfam"/>
    <property type="match status" value="1"/>
</dbReference>
<evidence type="ECO:0000256" key="2">
    <source>
        <dbReference type="ARBA" id="ARBA00008807"/>
    </source>
</evidence>
<dbReference type="GO" id="GO:0016020">
    <property type="term" value="C:membrane"/>
    <property type="evidence" value="ECO:0007669"/>
    <property type="project" value="UniProtKB-SubCell"/>
</dbReference>
<feature type="transmembrane region" description="Helical" evidence="10">
    <location>
        <begin position="328"/>
        <end position="348"/>
    </location>
</feature>
<feature type="transmembrane region" description="Helical" evidence="10">
    <location>
        <begin position="607"/>
        <end position="628"/>
    </location>
</feature>
<comment type="subcellular location">
    <subcellularLocation>
        <location evidence="1">Membrane</location>
        <topology evidence="1">Multi-pass membrane protein</topology>
    </subcellularLocation>
</comment>
<dbReference type="NCBIfam" id="TIGR00727">
    <property type="entry name" value="ISP4_OPT"/>
    <property type="match status" value="1"/>
</dbReference>
<feature type="transmembrane region" description="Helical" evidence="10">
    <location>
        <begin position="189"/>
        <end position="210"/>
    </location>
</feature>
<feature type="compositionally biased region" description="Basic and acidic residues" evidence="9">
    <location>
        <begin position="65"/>
        <end position="87"/>
    </location>
</feature>
<feature type="transmembrane region" description="Helical" evidence="10">
    <location>
        <begin position="246"/>
        <end position="269"/>
    </location>
</feature>
<dbReference type="PANTHER" id="PTHR22601">
    <property type="entry name" value="ISP4 LIKE PROTEIN"/>
    <property type="match status" value="1"/>
</dbReference>
<accession>A0A367LLC5</accession>
<evidence type="ECO:0000256" key="5">
    <source>
        <dbReference type="ARBA" id="ARBA00022856"/>
    </source>
</evidence>
<comment type="similarity">
    <text evidence="2">Belongs to the oligopeptide OPT transporter family.</text>
</comment>
<gene>
    <name evidence="11" type="ORF">L249_6442</name>
</gene>
<feature type="compositionally biased region" description="Low complexity" evidence="9">
    <location>
        <begin position="1"/>
        <end position="23"/>
    </location>
</feature>
<sequence>MASSSSSAAAGAAEATGIEAATRLSRRRSDSLSDDDLAFLGDDDPMQRPAEAENAPLMEEDDDRRDEAFELDDWQHLHDDQSRPKATDEEEDQDSPYAEVRAAVRNYDEDLPCGTIRAWAIGLLLVLVGASTNTLFSLRQPSISVGDLVAQILAWPLGHGWARFMPDWHLRLLGRRWRLNPGPFNVKEASVIAVMASVSFSVAYSTDIILAQLVFYKQDFGLMFQMLLTVSTQSLGYGIAGAMRKFLVIPAGMVWPATLVNVAMINVIYSYENNDRPDRSFIGGSMPRYRWFGIVTAASFIYFFIPGFLAQFLSAFVFLTWMAPQNAVVNQLFGGTTGLSLLPVTFDWTQIAGWVGSPLIPPWSAIANVIIGVVVFYVAGSSLLHYSGAWYAEFLPISDANTYDNTGKPYNTSRVLTPEFTLDEDAYRAYSPLFISTSFAMAYGLSFAAISSLIVHTFLHYRKQIWKQYRNSSGEKPDIHMRLMSRYVEVPASWYLSLFVAMLALGLYTVLAYPTKLSWWAYLLAVSISCGFALPIGIIEAICSNQIGLNVLTEFVYGYIQPGRPLALMIFKTFGYITMSQALRFVADLKFGHYMKIPPRTMFSAQVVATTLSCIVQIVTLNLALVSIEDVCDSQQRDRFTCPGGRVFFSASVIWGLIGPDRMFSPGRIYSGLFLFFILGAITPVIIHLVSKRYPRSPARFLMAPLIFGGAGAIPPATPLNYFSWATVGFVFQYWIKKRHFGWWSRLNFLTSCGLDLGLALATLFVFFAFSMHGIRPPRWWGNTVVSTTMDVQGTAVRAHVTEGEHFGPDVW</sequence>
<proteinExistence type="inferred from homology"/>
<protein>
    <recommendedName>
        <fullName evidence="13">OPT family small oligopeptide transporter</fullName>
    </recommendedName>
</protein>
<feature type="compositionally biased region" description="Acidic residues" evidence="9">
    <location>
        <begin position="32"/>
        <end position="44"/>
    </location>
</feature>
<evidence type="ECO:0000256" key="8">
    <source>
        <dbReference type="ARBA" id="ARBA00023136"/>
    </source>
</evidence>
<evidence type="ECO:0000256" key="9">
    <source>
        <dbReference type="SAM" id="MobiDB-lite"/>
    </source>
</evidence>
<feature type="transmembrane region" description="Helical" evidence="10">
    <location>
        <begin position="748"/>
        <end position="770"/>
    </location>
</feature>
<evidence type="ECO:0000256" key="1">
    <source>
        <dbReference type="ARBA" id="ARBA00004141"/>
    </source>
</evidence>
<keyword evidence="3" id="KW-0813">Transport</keyword>
<evidence type="ECO:0008006" key="13">
    <source>
        <dbReference type="Google" id="ProtNLM"/>
    </source>
</evidence>
<evidence type="ECO:0000313" key="12">
    <source>
        <dbReference type="Proteomes" id="UP000253664"/>
    </source>
</evidence>
<name>A0A367LLC5_9HYPO</name>
<feature type="transmembrane region" description="Helical" evidence="10">
    <location>
        <begin position="289"/>
        <end position="322"/>
    </location>
</feature>
<keyword evidence="8 10" id="KW-0472">Membrane</keyword>
<evidence type="ECO:0000256" key="4">
    <source>
        <dbReference type="ARBA" id="ARBA00022692"/>
    </source>
</evidence>
<dbReference type="OrthoDB" id="9986677at2759"/>
<keyword evidence="7 10" id="KW-1133">Transmembrane helix</keyword>
<keyword evidence="4 10" id="KW-0812">Transmembrane</keyword>
<feature type="transmembrane region" description="Helical" evidence="10">
    <location>
        <begin position="670"/>
        <end position="690"/>
    </location>
</feature>
<comment type="caution">
    <text evidence="11">The sequence shown here is derived from an EMBL/GenBank/DDBJ whole genome shotgun (WGS) entry which is preliminary data.</text>
</comment>
<dbReference type="AlphaFoldDB" id="A0A367LLC5"/>
<evidence type="ECO:0000256" key="3">
    <source>
        <dbReference type="ARBA" id="ARBA00022448"/>
    </source>
</evidence>
<feature type="transmembrane region" description="Helical" evidence="10">
    <location>
        <begin position="566"/>
        <end position="587"/>
    </location>
</feature>
<keyword evidence="12" id="KW-1185">Reference proteome</keyword>
<feature type="region of interest" description="Disordered" evidence="9">
    <location>
        <begin position="1"/>
        <end position="97"/>
    </location>
</feature>
<feature type="transmembrane region" description="Helical" evidence="10">
    <location>
        <begin position="360"/>
        <end position="380"/>
    </location>
</feature>
<dbReference type="InterPro" id="IPR004813">
    <property type="entry name" value="OPT"/>
</dbReference>
<keyword evidence="6" id="KW-0653">Protein transport</keyword>
<feature type="transmembrane region" description="Helical" evidence="10">
    <location>
        <begin position="640"/>
        <end position="658"/>
    </location>
</feature>
<organism evidence="11 12">
    <name type="scientific">Ophiocordyceps polyrhachis-furcata BCC 54312</name>
    <dbReference type="NCBI Taxonomy" id="1330021"/>
    <lineage>
        <taxon>Eukaryota</taxon>
        <taxon>Fungi</taxon>
        <taxon>Dikarya</taxon>
        <taxon>Ascomycota</taxon>
        <taxon>Pezizomycotina</taxon>
        <taxon>Sordariomycetes</taxon>
        <taxon>Hypocreomycetidae</taxon>
        <taxon>Hypocreales</taxon>
        <taxon>Ophiocordycipitaceae</taxon>
        <taxon>Ophiocordyceps</taxon>
    </lineage>
</organism>
<dbReference type="GO" id="GO:0035673">
    <property type="term" value="F:oligopeptide transmembrane transporter activity"/>
    <property type="evidence" value="ECO:0007669"/>
    <property type="project" value="InterPro"/>
</dbReference>
<feature type="transmembrane region" description="Helical" evidence="10">
    <location>
        <begin position="492"/>
        <end position="513"/>
    </location>
</feature>
<evidence type="ECO:0000256" key="10">
    <source>
        <dbReference type="SAM" id="Phobius"/>
    </source>
</evidence>
<keyword evidence="5" id="KW-0571">Peptide transport</keyword>
<evidence type="ECO:0000256" key="7">
    <source>
        <dbReference type="ARBA" id="ARBA00022989"/>
    </source>
</evidence>
<evidence type="ECO:0000313" key="11">
    <source>
        <dbReference type="EMBL" id="RCI15200.1"/>
    </source>
</evidence>
<dbReference type="EMBL" id="LKCN02000003">
    <property type="protein sequence ID" value="RCI15200.1"/>
    <property type="molecule type" value="Genomic_DNA"/>
</dbReference>
<dbReference type="InterPro" id="IPR004648">
    <property type="entry name" value="Oligpept_transpt"/>
</dbReference>